<name>A0A849C0N9_9NOCA</name>
<evidence type="ECO:0000256" key="1">
    <source>
        <dbReference type="SAM" id="Phobius"/>
    </source>
</evidence>
<keyword evidence="1" id="KW-0812">Transmembrane</keyword>
<dbReference type="AlphaFoldDB" id="A0A849C0N9"/>
<dbReference type="EMBL" id="JABELX010000007">
    <property type="protein sequence ID" value="NNH72333.1"/>
    <property type="molecule type" value="Genomic_DNA"/>
</dbReference>
<comment type="caution">
    <text evidence="2">The sequence shown here is derived from an EMBL/GenBank/DDBJ whole genome shotgun (WGS) entry which is preliminary data.</text>
</comment>
<keyword evidence="1" id="KW-0472">Membrane</keyword>
<feature type="transmembrane region" description="Helical" evidence="1">
    <location>
        <begin position="73"/>
        <end position="93"/>
    </location>
</feature>
<keyword evidence="3" id="KW-1185">Reference proteome</keyword>
<reference evidence="2 3" key="1">
    <citation type="submission" date="2020-05" db="EMBL/GenBank/DDBJ databases">
        <title>MicrobeNet Type strains.</title>
        <authorList>
            <person name="Nicholson A.C."/>
        </authorList>
    </citation>
    <scope>NUCLEOTIDE SEQUENCE [LARGE SCALE GENOMIC DNA]</scope>
    <source>
        <strain evidence="2 3">JCM 3224</strain>
    </source>
</reference>
<accession>A0A849C0N9</accession>
<organism evidence="2 3">
    <name type="scientific">Nocardia uniformis</name>
    <dbReference type="NCBI Taxonomy" id="53432"/>
    <lineage>
        <taxon>Bacteria</taxon>
        <taxon>Bacillati</taxon>
        <taxon>Actinomycetota</taxon>
        <taxon>Actinomycetes</taxon>
        <taxon>Mycobacteriales</taxon>
        <taxon>Nocardiaceae</taxon>
        <taxon>Nocardia</taxon>
    </lineage>
</organism>
<evidence type="ECO:0000313" key="2">
    <source>
        <dbReference type="EMBL" id="NNH72333.1"/>
    </source>
</evidence>
<gene>
    <name evidence="2" type="ORF">HLB23_21140</name>
</gene>
<protein>
    <submittedName>
        <fullName evidence="2">Uncharacterized protein</fullName>
    </submittedName>
</protein>
<evidence type="ECO:0000313" key="3">
    <source>
        <dbReference type="Proteomes" id="UP000586827"/>
    </source>
</evidence>
<sequence>MAESAELPGPSNLDRIWVGSPSFTAAGTVLFLNIVPVVVIPYLWVLYLIVLPVEVVTAVLLVPRAGAARQVGVGMLIGVLTSVVSIGIGLAAFNV</sequence>
<dbReference type="RefSeq" id="WP_067519035.1">
    <property type="nucleotide sequence ID" value="NZ_JABELX010000007.1"/>
</dbReference>
<dbReference type="Proteomes" id="UP000586827">
    <property type="component" value="Unassembled WGS sequence"/>
</dbReference>
<proteinExistence type="predicted"/>
<keyword evidence="1" id="KW-1133">Transmembrane helix</keyword>